<dbReference type="EMBL" id="CP066775">
    <property type="protein sequence ID" value="QQL50367.1"/>
    <property type="molecule type" value="Genomic_DNA"/>
</dbReference>
<sequence length="316" mass="35923">MANWNLGDFVRFVDERREGYITRIFDNGMVGVTGDDDFEIPVPANKITTVHGHGTKSDDDFSDAGQRATPEVNFVTKGIYLALANDIKAASVMRFYLVNETSYQLLITLTTGAGDKQKGEFAGIIEPKSFKQIYSAQLADLQLWPAINLNVLFYTARVDDIPKPIIFNEKFKAKDLSGTKKSLPLVDKNGWLFRLDNEELIIDAEKLKESFYKPLEEKREVEKPQSEIDLHIEKLRDDHQFIAPDQILQIQLSHFNKTLEAAIVHNLPDVTFIHGTGNGILRHEIHKQLGKNQKVATFMDARKEKFGYGATRVWLK</sequence>
<dbReference type="Gene3D" id="2.60.40.1600">
    <property type="entry name" value="Smr-associated-like"/>
    <property type="match status" value="1"/>
</dbReference>
<organism evidence="2 3">
    <name type="scientific">Mucilaginibacter ginkgonis</name>
    <dbReference type="NCBI Taxonomy" id="2682091"/>
    <lineage>
        <taxon>Bacteria</taxon>
        <taxon>Pseudomonadati</taxon>
        <taxon>Bacteroidota</taxon>
        <taxon>Sphingobacteriia</taxon>
        <taxon>Sphingobacteriales</taxon>
        <taxon>Sphingobacteriaceae</taxon>
        <taxon>Mucilaginibacter</taxon>
    </lineage>
</organism>
<dbReference type="RefSeq" id="WP_157522316.1">
    <property type="nucleotide sequence ID" value="NZ_CP066775.1"/>
</dbReference>
<keyword evidence="3" id="KW-1185">Reference proteome</keyword>
<dbReference type="InterPro" id="IPR036063">
    <property type="entry name" value="Smr_dom_sf"/>
</dbReference>
<gene>
    <name evidence="2" type="ORF">GO620_002610</name>
</gene>
<name>A0A6I4HVJ0_9SPHI</name>
<dbReference type="AlphaFoldDB" id="A0A6I4HVJ0"/>
<dbReference type="InterPro" id="IPR002625">
    <property type="entry name" value="Smr_dom"/>
</dbReference>
<dbReference type="PROSITE" id="PS50828">
    <property type="entry name" value="SMR"/>
    <property type="match status" value="1"/>
</dbReference>
<evidence type="ECO:0000313" key="3">
    <source>
        <dbReference type="Proteomes" id="UP000429232"/>
    </source>
</evidence>
<accession>A0A6I4HVJ0</accession>
<protein>
    <submittedName>
        <fullName evidence="2">Smr/MutS family protein</fullName>
    </submittedName>
</protein>
<dbReference type="KEGG" id="mgik:GO620_002610"/>
<proteinExistence type="predicted"/>
<dbReference type="InterPro" id="IPR036781">
    <property type="entry name" value="Smr_assoc-like_sf"/>
</dbReference>
<evidence type="ECO:0000313" key="2">
    <source>
        <dbReference type="EMBL" id="QQL50367.1"/>
    </source>
</evidence>
<evidence type="ECO:0000259" key="1">
    <source>
        <dbReference type="PROSITE" id="PS50828"/>
    </source>
</evidence>
<dbReference type="Pfam" id="PF01713">
    <property type="entry name" value="Smr"/>
    <property type="match status" value="1"/>
</dbReference>
<reference evidence="2 3" key="1">
    <citation type="submission" date="2020-12" db="EMBL/GenBank/DDBJ databases">
        <title>HMF7856_wgs.fasta genome submission.</title>
        <authorList>
            <person name="Kang H."/>
            <person name="Kim H."/>
            <person name="Joh K."/>
        </authorList>
    </citation>
    <scope>NUCLEOTIDE SEQUENCE [LARGE SCALE GENOMIC DNA]</scope>
    <source>
        <strain evidence="2 3">HMF7856</strain>
    </source>
</reference>
<dbReference type="SUPFAM" id="SSF158949">
    <property type="entry name" value="Smr-associated domain-like"/>
    <property type="match status" value="1"/>
</dbReference>
<dbReference type="Proteomes" id="UP000429232">
    <property type="component" value="Chromosome"/>
</dbReference>
<dbReference type="Gene3D" id="3.30.1370.110">
    <property type="match status" value="1"/>
</dbReference>
<feature type="domain" description="Smr" evidence="1">
    <location>
        <begin position="252"/>
        <end position="316"/>
    </location>
</feature>